<dbReference type="PANTHER" id="PTHR43537">
    <property type="entry name" value="TRANSCRIPTIONAL REGULATOR, GNTR FAMILY"/>
    <property type="match status" value="1"/>
</dbReference>
<evidence type="ECO:0000313" key="6">
    <source>
        <dbReference type="EMBL" id="MDI5967194.1"/>
    </source>
</evidence>
<protein>
    <submittedName>
        <fullName evidence="6">FadR/GntR family transcriptional regulator</fullName>
    </submittedName>
</protein>
<keyword evidence="1" id="KW-0805">Transcription regulation</keyword>
<feature type="domain" description="HTH gntR-type" evidence="5">
    <location>
        <begin position="16"/>
        <end position="84"/>
    </location>
</feature>
<dbReference type="RefSeq" id="WP_282704886.1">
    <property type="nucleotide sequence ID" value="NZ_JAAGKO020000077.1"/>
</dbReference>
<gene>
    <name evidence="6" type="ORF">POF43_031475</name>
</gene>
<evidence type="ECO:0000256" key="3">
    <source>
        <dbReference type="ARBA" id="ARBA00023163"/>
    </source>
</evidence>
<dbReference type="PRINTS" id="PR00035">
    <property type="entry name" value="HTHGNTR"/>
</dbReference>
<feature type="region of interest" description="Disordered" evidence="4">
    <location>
        <begin position="243"/>
        <end position="300"/>
    </location>
</feature>
<sequence length="300" mass="32237">MPPQRKPLEAANRGTRGHRPTVQDQLIELIVELDLDAGEALPPETELTRTLGVSRNSVREALKSLQALGIVDIRHGYGTYVGTGQLHSLQPGLLFHTRLAMRRANPRVLHDIVEVRELLESGLIRRSALELTTEDIDRLEAELRDLAADGDDGRAGHDRRFHELLYEPLGNVLVLQLIGLFWDVYRRLEHEVGKPRTDHDQVVRQHRRVVDALRSRDPDAAAATIRDHFADVTHRIDRWSAGHGGTSGAAGGADAVDAVGGPGAVHGPGGPGAAGSPGTSEGAAGGRGPAGRGSTGGRVR</sequence>
<comment type="caution">
    <text evidence="6">The sequence shown here is derived from an EMBL/GenBank/DDBJ whole genome shotgun (WGS) entry which is preliminary data.</text>
</comment>
<dbReference type="InterPro" id="IPR036390">
    <property type="entry name" value="WH_DNA-bd_sf"/>
</dbReference>
<dbReference type="SMART" id="SM00345">
    <property type="entry name" value="HTH_GNTR"/>
    <property type="match status" value="1"/>
</dbReference>
<evidence type="ECO:0000256" key="4">
    <source>
        <dbReference type="SAM" id="MobiDB-lite"/>
    </source>
</evidence>
<dbReference type="InterPro" id="IPR011711">
    <property type="entry name" value="GntR_C"/>
</dbReference>
<dbReference type="SUPFAM" id="SSF46785">
    <property type="entry name" value="Winged helix' DNA-binding domain"/>
    <property type="match status" value="1"/>
</dbReference>
<dbReference type="SUPFAM" id="SSF48008">
    <property type="entry name" value="GntR ligand-binding domain-like"/>
    <property type="match status" value="1"/>
</dbReference>
<name>A0ABT6W964_9ACTN</name>
<dbReference type="Gene3D" id="1.10.10.10">
    <property type="entry name" value="Winged helix-like DNA-binding domain superfamily/Winged helix DNA-binding domain"/>
    <property type="match status" value="1"/>
</dbReference>
<keyword evidence="3" id="KW-0804">Transcription</keyword>
<feature type="compositionally biased region" description="Gly residues" evidence="4">
    <location>
        <begin position="260"/>
        <end position="275"/>
    </location>
</feature>
<dbReference type="Gene3D" id="1.20.120.530">
    <property type="entry name" value="GntR ligand-binding domain-like"/>
    <property type="match status" value="1"/>
</dbReference>
<dbReference type="PROSITE" id="PS50949">
    <property type="entry name" value="HTH_GNTR"/>
    <property type="match status" value="1"/>
</dbReference>
<dbReference type="PANTHER" id="PTHR43537:SF5">
    <property type="entry name" value="UXU OPERON TRANSCRIPTIONAL REGULATOR"/>
    <property type="match status" value="1"/>
</dbReference>
<proteinExistence type="predicted"/>
<evidence type="ECO:0000313" key="7">
    <source>
        <dbReference type="Proteomes" id="UP001156398"/>
    </source>
</evidence>
<evidence type="ECO:0000256" key="2">
    <source>
        <dbReference type="ARBA" id="ARBA00023125"/>
    </source>
</evidence>
<dbReference type="EMBL" id="JAAGKO020000077">
    <property type="protein sequence ID" value="MDI5967194.1"/>
    <property type="molecule type" value="Genomic_DNA"/>
</dbReference>
<feature type="compositionally biased region" description="Gly residues" evidence="4">
    <location>
        <begin position="283"/>
        <end position="300"/>
    </location>
</feature>
<dbReference type="Pfam" id="PF07729">
    <property type="entry name" value="FCD"/>
    <property type="match status" value="1"/>
</dbReference>
<organism evidence="6 7">
    <name type="scientific">Streptantibioticus silvisoli</name>
    <dbReference type="NCBI Taxonomy" id="2705255"/>
    <lineage>
        <taxon>Bacteria</taxon>
        <taxon>Bacillati</taxon>
        <taxon>Actinomycetota</taxon>
        <taxon>Actinomycetes</taxon>
        <taxon>Kitasatosporales</taxon>
        <taxon>Streptomycetaceae</taxon>
        <taxon>Streptantibioticus</taxon>
    </lineage>
</organism>
<dbReference type="CDD" id="cd07377">
    <property type="entry name" value="WHTH_GntR"/>
    <property type="match status" value="1"/>
</dbReference>
<keyword evidence="7" id="KW-1185">Reference proteome</keyword>
<evidence type="ECO:0000256" key="1">
    <source>
        <dbReference type="ARBA" id="ARBA00023015"/>
    </source>
</evidence>
<keyword evidence="2" id="KW-0238">DNA-binding</keyword>
<dbReference type="Pfam" id="PF00392">
    <property type="entry name" value="GntR"/>
    <property type="match status" value="1"/>
</dbReference>
<dbReference type="InterPro" id="IPR008920">
    <property type="entry name" value="TF_FadR/GntR_C"/>
</dbReference>
<dbReference type="SMART" id="SM00895">
    <property type="entry name" value="FCD"/>
    <property type="match status" value="1"/>
</dbReference>
<accession>A0ABT6W964</accession>
<dbReference type="InterPro" id="IPR036388">
    <property type="entry name" value="WH-like_DNA-bd_sf"/>
</dbReference>
<dbReference type="Proteomes" id="UP001156398">
    <property type="component" value="Unassembled WGS sequence"/>
</dbReference>
<dbReference type="InterPro" id="IPR000524">
    <property type="entry name" value="Tscrpt_reg_HTH_GntR"/>
</dbReference>
<reference evidence="6 7" key="1">
    <citation type="submission" date="2023-05" db="EMBL/GenBank/DDBJ databases">
        <title>Streptantibioticus silvisoli sp. nov., acidotolerant actinomycetes 1 from pine litter.</title>
        <authorList>
            <person name="Swiecimska M."/>
            <person name="Golinska P."/>
            <person name="Sangal V."/>
            <person name="Wachnowicz B."/>
            <person name="Goodfellow M."/>
        </authorList>
    </citation>
    <scope>NUCLEOTIDE SEQUENCE [LARGE SCALE GENOMIC DNA]</scope>
    <source>
        <strain evidence="6 7">SL54</strain>
    </source>
</reference>
<evidence type="ECO:0000259" key="5">
    <source>
        <dbReference type="PROSITE" id="PS50949"/>
    </source>
</evidence>